<protein>
    <submittedName>
        <fullName evidence="1">Uncharacterized protein</fullName>
    </submittedName>
</protein>
<dbReference type="EMBL" id="WTPW01000680">
    <property type="protein sequence ID" value="KAF0488694.1"/>
    <property type="molecule type" value="Genomic_DNA"/>
</dbReference>
<keyword evidence="2" id="KW-1185">Reference proteome</keyword>
<evidence type="ECO:0000313" key="1">
    <source>
        <dbReference type="EMBL" id="KAF0488694.1"/>
    </source>
</evidence>
<organism evidence="1 2">
    <name type="scientific">Gigaspora margarita</name>
    <dbReference type="NCBI Taxonomy" id="4874"/>
    <lineage>
        <taxon>Eukaryota</taxon>
        <taxon>Fungi</taxon>
        <taxon>Fungi incertae sedis</taxon>
        <taxon>Mucoromycota</taxon>
        <taxon>Glomeromycotina</taxon>
        <taxon>Glomeromycetes</taxon>
        <taxon>Diversisporales</taxon>
        <taxon>Gigasporaceae</taxon>
        <taxon>Gigaspora</taxon>
    </lineage>
</organism>
<name>A0A8H4AFG3_GIGMA</name>
<comment type="caution">
    <text evidence="1">The sequence shown here is derived from an EMBL/GenBank/DDBJ whole genome shotgun (WGS) entry which is preliminary data.</text>
</comment>
<accession>A0A8H4AFG3</accession>
<proteinExistence type="predicted"/>
<dbReference type="AlphaFoldDB" id="A0A8H4AFG3"/>
<dbReference type="Proteomes" id="UP000439903">
    <property type="component" value="Unassembled WGS sequence"/>
</dbReference>
<reference evidence="1 2" key="1">
    <citation type="journal article" date="2019" name="Environ. Microbiol.">
        <title>At the nexus of three kingdoms: the genome of the mycorrhizal fungus Gigaspora margarita provides insights into plant, endobacterial and fungal interactions.</title>
        <authorList>
            <person name="Venice F."/>
            <person name="Ghignone S."/>
            <person name="Salvioli di Fossalunga A."/>
            <person name="Amselem J."/>
            <person name="Novero M."/>
            <person name="Xianan X."/>
            <person name="Sedzielewska Toro K."/>
            <person name="Morin E."/>
            <person name="Lipzen A."/>
            <person name="Grigoriev I.V."/>
            <person name="Henrissat B."/>
            <person name="Martin F.M."/>
            <person name="Bonfante P."/>
        </authorList>
    </citation>
    <scope>NUCLEOTIDE SEQUENCE [LARGE SCALE GENOMIC DNA]</scope>
    <source>
        <strain evidence="1 2">BEG34</strain>
    </source>
</reference>
<sequence length="77" mass="9126">MTVRKLIPLDKESQLARGVEQRVHHWRQSPNLHKASNKEFMAVQNELLTYTNMPANTLSSKYQEFPFTQYIETKIMM</sequence>
<evidence type="ECO:0000313" key="2">
    <source>
        <dbReference type="Proteomes" id="UP000439903"/>
    </source>
</evidence>
<gene>
    <name evidence="1" type="ORF">F8M41_022199</name>
</gene>